<evidence type="ECO:0000259" key="1">
    <source>
        <dbReference type="Pfam" id="PF19328"/>
    </source>
</evidence>
<dbReference type="InterPro" id="IPR045760">
    <property type="entry name" value="DAP_DH_C"/>
</dbReference>
<dbReference type="RefSeq" id="WP_203000411.1">
    <property type="nucleotide sequence ID" value="NZ_JADWYU010000191.1"/>
</dbReference>
<organism evidence="2 3">
    <name type="scientific">Frankia nepalensis</name>
    <dbReference type="NCBI Taxonomy" id="1836974"/>
    <lineage>
        <taxon>Bacteria</taxon>
        <taxon>Bacillati</taxon>
        <taxon>Actinomycetota</taxon>
        <taxon>Actinomycetes</taxon>
        <taxon>Frankiales</taxon>
        <taxon>Frankiaceae</taxon>
        <taxon>Frankia</taxon>
    </lineage>
</organism>
<keyword evidence="3" id="KW-1185">Reference proteome</keyword>
<reference evidence="2" key="1">
    <citation type="submission" date="2020-12" db="EMBL/GenBank/DDBJ databases">
        <title>Genomic characterization of non-nitrogen-fixing Frankia strains.</title>
        <authorList>
            <person name="Carlos-Shanley C."/>
            <person name="Guerra T."/>
            <person name="Hahn D."/>
        </authorList>
    </citation>
    <scope>NUCLEOTIDE SEQUENCE</scope>
    <source>
        <strain evidence="2">CN6</strain>
    </source>
</reference>
<protein>
    <submittedName>
        <fullName evidence="2">Dihydrodipicolinate reductase</fullName>
    </submittedName>
</protein>
<dbReference type="EMBL" id="JAEACQ010000279">
    <property type="protein sequence ID" value="MBL7631617.1"/>
    <property type="molecule type" value="Genomic_DNA"/>
</dbReference>
<evidence type="ECO:0000313" key="3">
    <source>
        <dbReference type="Proteomes" id="UP000604475"/>
    </source>
</evidence>
<sequence>MSTTQDIAQAPLRVVQWATGNIGTRSLRAVIEHPALELVGLYVYSADKAGKDAGELAGLDTVTGVAATTSIDDVVALGADCVLYMPARLDVDEVCRLLESGANIVTTRGEFHRPASIDPALRGRVEKACAAGGTSIHSTGSSPGFISEALPLVISSIQRRLDRLVINEYADMSRRDSPDMLFNLMGYGRPLTEFDERRAAHLCEAFGPSLALVADAVGKPLDEITGSGELAVAKNDLEIAAGTIRAGTVAAQRITVTGRHAGTPFLQFRANWYCTTDLDVDWELQDTGWRVIVEGDAPLDISLRFPLTLEQMAATTPSYTANRPVNAIAAVVAAAPGIRTTLDLPPIIGLSLA</sequence>
<feature type="domain" description="2,4-diaminopentanoate dehydrogenase C-terminal" evidence="1">
    <location>
        <begin position="206"/>
        <end position="345"/>
    </location>
</feature>
<evidence type="ECO:0000313" key="2">
    <source>
        <dbReference type="EMBL" id="MBL7631617.1"/>
    </source>
</evidence>
<name>A0A937RJW4_9ACTN</name>
<dbReference type="Pfam" id="PF19328">
    <property type="entry name" value="DAP_DH_C"/>
    <property type="match status" value="1"/>
</dbReference>
<dbReference type="Proteomes" id="UP000604475">
    <property type="component" value="Unassembled WGS sequence"/>
</dbReference>
<dbReference type="Gene3D" id="3.40.50.720">
    <property type="entry name" value="NAD(P)-binding Rossmann-like Domain"/>
    <property type="match status" value="1"/>
</dbReference>
<dbReference type="SUPFAM" id="SSF51735">
    <property type="entry name" value="NAD(P)-binding Rossmann-fold domains"/>
    <property type="match status" value="1"/>
</dbReference>
<dbReference type="AlphaFoldDB" id="A0A937RJW4"/>
<comment type="caution">
    <text evidence="2">The sequence shown here is derived from an EMBL/GenBank/DDBJ whole genome shotgun (WGS) entry which is preliminary data.</text>
</comment>
<gene>
    <name evidence="2" type="ORF">I7412_31565</name>
</gene>
<dbReference type="InterPro" id="IPR036291">
    <property type="entry name" value="NAD(P)-bd_dom_sf"/>
</dbReference>
<dbReference type="CDD" id="cd24146">
    <property type="entry name" value="nat-AmDH_N_like"/>
    <property type="match status" value="1"/>
</dbReference>
<proteinExistence type="predicted"/>
<accession>A0A937RJW4</accession>